<evidence type="ECO:0000256" key="1">
    <source>
        <dbReference type="ARBA" id="ARBA00004442"/>
    </source>
</evidence>
<comment type="similarity">
    <text evidence="2">Belongs to the SusD family.</text>
</comment>
<evidence type="ECO:0000313" key="8">
    <source>
        <dbReference type="EMBL" id="QEC79250.1"/>
    </source>
</evidence>
<dbReference type="InterPro" id="IPR033985">
    <property type="entry name" value="SusD-like_N"/>
</dbReference>
<evidence type="ECO:0000313" key="9">
    <source>
        <dbReference type="Proteomes" id="UP000321362"/>
    </source>
</evidence>
<dbReference type="AlphaFoldDB" id="A0A5B8W5B4"/>
<feature type="domain" description="RagB/SusD" evidence="6">
    <location>
        <begin position="311"/>
        <end position="601"/>
    </location>
</feature>
<dbReference type="InterPro" id="IPR011990">
    <property type="entry name" value="TPR-like_helical_dom_sf"/>
</dbReference>
<dbReference type="PROSITE" id="PS51257">
    <property type="entry name" value="PROKAR_LIPOPROTEIN"/>
    <property type="match status" value="1"/>
</dbReference>
<dbReference type="Pfam" id="PF14322">
    <property type="entry name" value="SusD-like_3"/>
    <property type="match status" value="1"/>
</dbReference>
<dbReference type="Pfam" id="PF07980">
    <property type="entry name" value="SusD_RagB"/>
    <property type="match status" value="1"/>
</dbReference>
<protein>
    <submittedName>
        <fullName evidence="8">RagB/SusD family nutrient uptake outer membrane protein</fullName>
    </submittedName>
</protein>
<sequence length="601" mass="67108">MMKKIFLFAAILVLTATTSCKKYLDQVPNDRLSLDETFNSRASAEKFLANVYSNIPDEFGQRFPGGSRNAGLWTGASDEADYDWGFVSSNDVNIGNWDANSGFVSSYWTNFYKGIRSATFFIANVDKVQDMAPALKTQYKAEAQALRGMFYYYLMRLYGPVVLLGDEVIPPDAAFSDVQLPRSSFDECTNYVSAGLKAAADQLPAVPSNDSNYGRITKGIALAFRAQTLLMDASPLYNGNTDESAMKNADGKQLISQSYDAAKWKTASDAYKDFITQLVPTVYDLFRKNDANGNYDPYLSCRDIWLTDWNKEVILARANNSLSSRQYEMTPYHNGYASEVRGSGGLGATQNIVDAFFMANGKSITDAGSGYVSTGNSTTDTKYTKAGIYNQWVNREPRFYVDITYNGSTWLDINTGLITTQLYNHGNSGKATGGNDYSPTGYIVRKMQGLGNWNVGGRTLMLLRLANIYMDYVEALNEAAPGDPDILKYLNLIRDRAGVPVYGSADLPIPADQSAMRTAIRKERRVELAFENVRFFDVRRWKIAEQTDNGPIYGLNINADLPDFLKVVAFETRVFSKRHYFFPIPQQDVDTDKKLVQNPGW</sequence>
<evidence type="ECO:0000256" key="4">
    <source>
        <dbReference type="ARBA" id="ARBA00023136"/>
    </source>
</evidence>
<evidence type="ECO:0000259" key="6">
    <source>
        <dbReference type="Pfam" id="PF07980"/>
    </source>
</evidence>
<gene>
    <name evidence="8" type="ORF">FSB76_26095</name>
</gene>
<organism evidence="8 9">
    <name type="scientific">Mucilaginibacter ginsenosidivorax</name>
    <dbReference type="NCBI Taxonomy" id="862126"/>
    <lineage>
        <taxon>Bacteria</taxon>
        <taxon>Pseudomonadati</taxon>
        <taxon>Bacteroidota</taxon>
        <taxon>Sphingobacteriia</taxon>
        <taxon>Sphingobacteriales</taxon>
        <taxon>Sphingobacteriaceae</taxon>
        <taxon>Mucilaginibacter</taxon>
    </lineage>
</organism>
<evidence type="ECO:0000256" key="5">
    <source>
        <dbReference type="ARBA" id="ARBA00023237"/>
    </source>
</evidence>
<keyword evidence="4" id="KW-0472">Membrane</keyword>
<evidence type="ECO:0000256" key="2">
    <source>
        <dbReference type="ARBA" id="ARBA00006275"/>
    </source>
</evidence>
<name>A0A5B8W5B4_9SPHI</name>
<keyword evidence="3" id="KW-0732">Signal</keyword>
<feature type="domain" description="SusD-like N-terminal" evidence="7">
    <location>
        <begin position="22"/>
        <end position="227"/>
    </location>
</feature>
<comment type="subcellular location">
    <subcellularLocation>
        <location evidence="1">Cell outer membrane</location>
    </subcellularLocation>
</comment>
<dbReference type="Gene3D" id="1.25.40.390">
    <property type="match status" value="1"/>
</dbReference>
<evidence type="ECO:0000259" key="7">
    <source>
        <dbReference type="Pfam" id="PF14322"/>
    </source>
</evidence>
<dbReference type="Proteomes" id="UP000321362">
    <property type="component" value="Chromosome"/>
</dbReference>
<dbReference type="GO" id="GO:0009279">
    <property type="term" value="C:cell outer membrane"/>
    <property type="evidence" value="ECO:0007669"/>
    <property type="project" value="UniProtKB-SubCell"/>
</dbReference>
<accession>A0A5B8W5B4</accession>
<dbReference type="SUPFAM" id="SSF48452">
    <property type="entry name" value="TPR-like"/>
    <property type="match status" value="1"/>
</dbReference>
<reference evidence="8 9" key="1">
    <citation type="journal article" date="2013" name="J. Microbiol.">
        <title>Mucilaginibacter ginsenosidivorax sp. nov., with ginsenoside converting activity isolated from sediment.</title>
        <authorList>
            <person name="Kim J.K."/>
            <person name="Choi T.E."/>
            <person name="Liu Q.M."/>
            <person name="Park H.Y."/>
            <person name="Yi T.H."/>
            <person name="Yoon M.H."/>
            <person name="Kim S.C."/>
            <person name="Im W.T."/>
        </authorList>
    </citation>
    <scope>NUCLEOTIDE SEQUENCE [LARGE SCALE GENOMIC DNA]</scope>
    <source>
        <strain evidence="8 9">KHI28</strain>
    </source>
</reference>
<evidence type="ECO:0000256" key="3">
    <source>
        <dbReference type="ARBA" id="ARBA00022729"/>
    </source>
</evidence>
<keyword evidence="5" id="KW-0998">Cell outer membrane</keyword>
<dbReference type="KEGG" id="mgk:FSB76_26095"/>
<keyword evidence="9" id="KW-1185">Reference proteome</keyword>
<dbReference type="OrthoDB" id="608091at2"/>
<dbReference type="InterPro" id="IPR012944">
    <property type="entry name" value="SusD_RagB_dom"/>
</dbReference>
<dbReference type="EMBL" id="CP042437">
    <property type="protein sequence ID" value="QEC79250.1"/>
    <property type="molecule type" value="Genomic_DNA"/>
</dbReference>
<proteinExistence type="inferred from homology"/>